<evidence type="ECO:0000313" key="8">
    <source>
        <dbReference type="EMBL" id="KAJ1918424.1"/>
    </source>
</evidence>
<comment type="caution">
    <text evidence="8">The sequence shown here is derived from an EMBL/GenBank/DDBJ whole genome shotgun (WGS) entry which is preliminary data.</text>
</comment>
<feature type="domain" description="Integral membrane bound transporter" evidence="7">
    <location>
        <begin position="980"/>
        <end position="1138"/>
    </location>
</feature>
<keyword evidence="2 6" id="KW-0812">Transmembrane</keyword>
<sequence>MLRPPSPGPDHANSPPFDHTPTRVLSRSSTAPSARVSWAGPAFGTGHRSRSIHATDELGAARPKLDRPASYMGAPAAALPPTTPRPPAPSAPIPAAATPTPGPTRAPFLTLPRRHVLKAALAFIIASLFSFHPALQAIVGNSPHLVANAVLFFNPVRSRGAFIESGAMGVLGLIYSAVLGYLSLCVATALVSYEGLVITSKVISLVVFIFIPIFVLAYVKANLGRPAIYTGNSIAHIMLLIVLTQETPIVHFDGVVDPKRAEDNAAALLMGLVISFLIGWFLWPQRAHTRLQRSIHGTIDSCQHLLHEIVDVFILDGWSIGTLPNGADGLSEDSVHLALLSPTPEARTRSTALAGLLQKHRQSFTTLEKALDEARPEVSEYHAWRMRSLYAGAVRSLNQLSQHLGGIYSGVDTQIRWMRRDLTTADTPPPTPTGVTPSSTFTGAILTTRQKNELVSLIEFIAHVQPTLVALTNGCQMTFSSIRTILDASFQARPDDTAVWAEVRQQLTDRPSSPQPASLPPERVRLPSKLWRQLRQITSQAVRDAGQLGEPLLRPLARGTTYGTLPTATRDAGGCPACFVCRQCGGRAVRPGTVAEDIHRSRPCPYALLRRLRVHLIANLECFNAAYTHALSEMYHRRPLWRRWHDAYTSQPEPMGVPSSSAPGPPASSAGNLPTPTGRPPSSASLTSLWVAFGTPPADPSLLSSSTASPSLSPRPSEGLPEVGRRPSTHVGVPSPLRHTTEEGLSHSMQGSEGSSLSRESSTHAALGSHPYEHLFTVYFFVFSIQEFAAELLSLLRVTENIVAAHPRLGRAGGCEPLGAAPDRGPAAPCECDTPVDPYQPASPCSPASLIVKPGGSPGMPGGTEIDAAPAFVRTPTQRSLGASLRHGPSLMISAVGNFLSWLFRPPSEHREWHIPASELDPPGLHNPVPATRDQAVRYRLWRFFLWFRWFQTKYAIKAGTVATLLALPAFVESWNPTFRAFRGEWSAITALVVMTPTVGGSNITSVYRVLGTVVGGLVAYLVFLLCDETYLPVPSWLVGLYHLLLPSTVWRATLAHLADTLVPFPILFPVTIFLVTLPGFHLLLNSKFPKVGQYSLITFSVVLHNKVKGGEDADVPIGSLAMHRTTAVLFGVVVGLLATIYIWPFEARVEVRRGLSDLFINMSLLYDKLVSTFSLGADLATLPASHGASRPVTLHRPPPPSRQPTAAGSDSSDDDDAPWQHSSLTVYAQEQQWLEPHLHEFMEMELSLQKALLSLQVLLNDTAHEPRLKGPYPSHVYQRMFRSCQVILDKFVAVRGAVTKQMWQLRRLHHVHQTSTPPSGLSHTGGGAGPGQAPDSTGETLGRRDRGPFLSPMEAFAINFMHPCRRERVNMVGCSLLYFYILASACLLKTPLPPFLPPLTQAHRKLVEKMRQLDQQHRLRYQRRFLNAEQLPTTTGPTATNGGPGGARHAEDEAYEVHHLFYYAQAVLFGDIVRELESLGACMVELFGCYGGKELRHLQAHRTV</sequence>
<evidence type="ECO:0000256" key="6">
    <source>
        <dbReference type="SAM" id="Phobius"/>
    </source>
</evidence>
<dbReference type="PANTHER" id="PTHR47804:SF1">
    <property type="entry name" value="DUF2421 DOMAIN-CONTAINING PROTEIN"/>
    <property type="match status" value="1"/>
</dbReference>
<feature type="transmembrane region" description="Helical" evidence="6">
    <location>
        <begin position="1007"/>
        <end position="1027"/>
    </location>
</feature>
<feature type="compositionally biased region" description="Pro residues" evidence="5">
    <location>
        <begin position="81"/>
        <end position="92"/>
    </location>
</feature>
<keyword evidence="3 6" id="KW-1133">Transmembrane helix</keyword>
<feature type="transmembrane region" description="Helical" evidence="6">
    <location>
        <begin position="265"/>
        <end position="283"/>
    </location>
</feature>
<protein>
    <recommendedName>
        <fullName evidence="7">Integral membrane bound transporter domain-containing protein</fullName>
    </recommendedName>
</protein>
<feature type="transmembrane region" description="Helical" evidence="6">
    <location>
        <begin position="202"/>
        <end position="219"/>
    </location>
</feature>
<feature type="transmembrane region" description="Helical" evidence="6">
    <location>
        <begin position="1039"/>
        <end position="1059"/>
    </location>
</feature>
<evidence type="ECO:0000256" key="1">
    <source>
        <dbReference type="ARBA" id="ARBA00004141"/>
    </source>
</evidence>
<feature type="compositionally biased region" description="Low complexity" evidence="5">
    <location>
        <begin position="751"/>
        <end position="760"/>
    </location>
</feature>
<evidence type="ECO:0000259" key="7">
    <source>
        <dbReference type="Pfam" id="PF13515"/>
    </source>
</evidence>
<accession>A0A9W7ZX57</accession>
<feature type="compositionally biased region" description="Low complexity" evidence="5">
    <location>
        <begin position="654"/>
        <end position="671"/>
    </location>
</feature>
<feature type="region of interest" description="Disordered" evidence="5">
    <location>
        <begin position="1188"/>
        <end position="1218"/>
    </location>
</feature>
<keyword evidence="9" id="KW-1185">Reference proteome</keyword>
<feature type="transmembrane region" description="Helical" evidence="6">
    <location>
        <begin position="1065"/>
        <end position="1085"/>
    </location>
</feature>
<feature type="transmembrane region" description="Helical" evidence="6">
    <location>
        <begin position="1128"/>
        <end position="1146"/>
    </location>
</feature>
<feature type="region of interest" description="Disordered" evidence="5">
    <location>
        <begin position="1"/>
        <end position="100"/>
    </location>
</feature>
<dbReference type="PANTHER" id="PTHR47804">
    <property type="entry name" value="60S RIBOSOMAL PROTEIN L19"/>
    <property type="match status" value="1"/>
</dbReference>
<reference evidence="8" key="1">
    <citation type="submission" date="2022-07" db="EMBL/GenBank/DDBJ databases">
        <title>Phylogenomic reconstructions and comparative analyses of Kickxellomycotina fungi.</title>
        <authorList>
            <person name="Reynolds N.K."/>
            <person name="Stajich J.E."/>
            <person name="Barry K."/>
            <person name="Grigoriev I.V."/>
            <person name="Crous P."/>
            <person name="Smith M.E."/>
        </authorList>
    </citation>
    <scope>NUCLEOTIDE SEQUENCE</scope>
    <source>
        <strain evidence="8">RSA 861</strain>
    </source>
</reference>
<feature type="transmembrane region" description="Helical" evidence="6">
    <location>
        <begin position="168"/>
        <end position="190"/>
    </location>
</feature>
<evidence type="ECO:0000256" key="2">
    <source>
        <dbReference type="ARBA" id="ARBA00022692"/>
    </source>
</evidence>
<feature type="region of interest" description="Disordered" evidence="5">
    <location>
        <begin position="652"/>
        <end position="683"/>
    </location>
</feature>
<dbReference type="Pfam" id="PF13515">
    <property type="entry name" value="FUSC_2"/>
    <property type="match status" value="1"/>
</dbReference>
<feature type="compositionally biased region" description="Low complexity" evidence="5">
    <location>
        <begin position="701"/>
        <end position="717"/>
    </location>
</feature>
<organism evidence="8 9">
    <name type="scientific">Tieghemiomyces parasiticus</name>
    <dbReference type="NCBI Taxonomy" id="78921"/>
    <lineage>
        <taxon>Eukaryota</taxon>
        <taxon>Fungi</taxon>
        <taxon>Fungi incertae sedis</taxon>
        <taxon>Zoopagomycota</taxon>
        <taxon>Kickxellomycotina</taxon>
        <taxon>Dimargaritomycetes</taxon>
        <taxon>Dimargaritales</taxon>
        <taxon>Dimargaritaceae</taxon>
        <taxon>Tieghemiomyces</taxon>
    </lineage>
</organism>
<feature type="region of interest" description="Disordered" evidence="5">
    <location>
        <begin position="1314"/>
        <end position="1347"/>
    </location>
</feature>
<dbReference type="InterPro" id="IPR049453">
    <property type="entry name" value="Memb_transporter_dom"/>
</dbReference>
<feature type="compositionally biased region" description="Polar residues" evidence="5">
    <location>
        <begin position="23"/>
        <end position="32"/>
    </location>
</feature>
<name>A0A9W7ZX57_9FUNG</name>
<dbReference type="InterPro" id="IPR052430">
    <property type="entry name" value="IVT-Associated"/>
</dbReference>
<evidence type="ECO:0000256" key="5">
    <source>
        <dbReference type="SAM" id="MobiDB-lite"/>
    </source>
</evidence>
<feature type="transmembrane region" description="Helical" evidence="6">
    <location>
        <begin position="138"/>
        <end position="156"/>
    </location>
</feature>
<comment type="subcellular location">
    <subcellularLocation>
        <location evidence="1">Membrane</location>
        <topology evidence="1">Multi-pass membrane protein</topology>
    </subcellularLocation>
</comment>
<dbReference type="EMBL" id="JANBPT010000505">
    <property type="protein sequence ID" value="KAJ1918424.1"/>
    <property type="molecule type" value="Genomic_DNA"/>
</dbReference>
<gene>
    <name evidence="8" type="ORF">IWQ60_007509</name>
</gene>
<dbReference type="OrthoDB" id="68611at2759"/>
<dbReference type="GO" id="GO:0016020">
    <property type="term" value="C:membrane"/>
    <property type="evidence" value="ECO:0007669"/>
    <property type="project" value="UniProtKB-SubCell"/>
</dbReference>
<feature type="region of interest" description="Disordered" evidence="5">
    <location>
        <begin position="701"/>
        <end position="762"/>
    </location>
</feature>
<feature type="compositionally biased region" description="Polar residues" evidence="5">
    <location>
        <begin position="1314"/>
        <end position="1323"/>
    </location>
</feature>
<evidence type="ECO:0000313" key="9">
    <source>
        <dbReference type="Proteomes" id="UP001150569"/>
    </source>
</evidence>
<proteinExistence type="predicted"/>
<evidence type="ECO:0000256" key="3">
    <source>
        <dbReference type="ARBA" id="ARBA00022989"/>
    </source>
</evidence>
<feature type="compositionally biased region" description="Polar residues" evidence="5">
    <location>
        <begin position="672"/>
        <end position="683"/>
    </location>
</feature>
<evidence type="ECO:0000256" key="4">
    <source>
        <dbReference type="ARBA" id="ARBA00023136"/>
    </source>
</evidence>
<dbReference type="Proteomes" id="UP001150569">
    <property type="component" value="Unassembled WGS sequence"/>
</dbReference>
<keyword evidence="4 6" id="KW-0472">Membrane</keyword>